<accession>A0A0C3F5L4</accession>
<dbReference type="OrthoDB" id="3052881at2759"/>
<proteinExistence type="predicted"/>
<reference evidence="2" key="2">
    <citation type="submission" date="2015-01" db="EMBL/GenBank/DDBJ databases">
        <title>Evolutionary Origins and Diversification of the Mycorrhizal Mutualists.</title>
        <authorList>
            <consortium name="DOE Joint Genome Institute"/>
            <consortium name="Mycorrhizal Genomics Consortium"/>
            <person name="Kohler A."/>
            <person name="Kuo A."/>
            <person name="Nagy L.G."/>
            <person name="Floudas D."/>
            <person name="Copeland A."/>
            <person name="Barry K.W."/>
            <person name="Cichocki N."/>
            <person name="Veneault-Fourrey C."/>
            <person name="LaButti K."/>
            <person name="Lindquist E.A."/>
            <person name="Lipzen A."/>
            <person name="Lundell T."/>
            <person name="Morin E."/>
            <person name="Murat C."/>
            <person name="Riley R."/>
            <person name="Ohm R."/>
            <person name="Sun H."/>
            <person name="Tunlid A."/>
            <person name="Henrissat B."/>
            <person name="Grigoriev I.V."/>
            <person name="Hibbett D.S."/>
            <person name="Martin F."/>
        </authorList>
    </citation>
    <scope>NUCLEOTIDE SEQUENCE [LARGE SCALE GENOMIC DNA]</scope>
    <source>
        <strain evidence="2">F 1598</strain>
    </source>
</reference>
<sequence>MDQSGACRAIDAIIKAGGVTNPSAASQKQSLLSDMFDQINGQGNAFSLDSSVNGAKKLVVQAGLAQGATCTASPSTELKKAVNAYFTDSSINGPTIALASTLDGLATTAVNNGAANALTAINCLPEGSSRQKTTKNNAKKAVADAKALYTSQTTMATAWKNVLSCAATLAA</sequence>
<dbReference type="Proteomes" id="UP000054166">
    <property type="component" value="Unassembled WGS sequence"/>
</dbReference>
<name>A0A0C3F5L4_PILCF</name>
<evidence type="ECO:0000313" key="2">
    <source>
        <dbReference type="Proteomes" id="UP000054166"/>
    </source>
</evidence>
<dbReference type="AlphaFoldDB" id="A0A0C3F5L4"/>
<dbReference type="InParanoid" id="A0A0C3F5L4"/>
<organism evidence="1 2">
    <name type="scientific">Piloderma croceum (strain F 1598)</name>
    <dbReference type="NCBI Taxonomy" id="765440"/>
    <lineage>
        <taxon>Eukaryota</taxon>
        <taxon>Fungi</taxon>
        <taxon>Dikarya</taxon>
        <taxon>Basidiomycota</taxon>
        <taxon>Agaricomycotina</taxon>
        <taxon>Agaricomycetes</taxon>
        <taxon>Agaricomycetidae</taxon>
        <taxon>Atheliales</taxon>
        <taxon>Atheliaceae</taxon>
        <taxon>Piloderma</taxon>
    </lineage>
</organism>
<reference evidence="1 2" key="1">
    <citation type="submission" date="2014-04" db="EMBL/GenBank/DDBJ databases">
        <authorList>
            <consortium name="DOE Joint Genome Institute"/>
            <person name="Kuo A."/>
            <person name="Tarkka M."/>
            <person name="Buscot F."/>
            <person name="Kohler A."/>
            <person name="Nagy L.G."/>
            <person name="Floudas D."/>
            <person name="Copeland A."/>
            <person name="Barry K.W."/>
            <person name="Cichocki N."/>
            <person name="Veneault-Fourrey C."/>
            <person name="LaButti K."/>
            <person name="Lindquist E.A."/>
            <person name="Lipzen A."/>
            <person name="Lundell T."/>
            <person name="Morin E."/>
            <person name="Murat C."/>
            <person name="Sun H."/>
            <person name="Tunlid A."/>
            <person name="Henrissat B."/>
            <person name="Grigoriev I.V."/>
            <person name="Hibbett D.S."/>
            <person name="Martin F."/>
            <person name="Nordberg H.P."/>
            <person name="Cantor M.N."/>
            <person name="Hua S.X."/>
        </authorList>
    </citation>
    <scope>NUCLEOTIDE SEQUENCE [LARGE SCALE GENOMIC DNA]</scope>
    <source>
        <strain evidence="1 2">F 1598</strain>
    </source>
</reference>
<protein>
    <submittedName>
        <fullName evidence="1">Uncharacterized protein</fullName>
    </submittedName>
</protein>
<dbReference type="EMBL" id="KN833050">
    <property type="protein sequence ID" value="KIM75146.1"/>
    <property type="molecule type" value="Genomic_DNA"/>
</dbReference>
<dbReference type="HOGENOM" id="CLU_1563463_0_0_1"/>
<evidence type="ECO:0000313" key="1">
    <source>
        <dbReference type="EMBL" id="KIM75146.1"/>
    </source>
</evidence>
<gene>
    <name evidence="1" type="ORF">PILCRDRAFT_827581</name>
</gene>
<keyword evidence="2" id="KW-1185">Reference proteome</keyword>